<feature type="region of interest" description="Disordered" evidence="1">
    <location>
        <begin position="1"/>
        <end position="52"/>
    </location>
</feature>
<evidence type="ECO:0000313" key="4">
    <source>
        <dbReference type="Proteomes" id="UP000244016"/>
    </source>
</evidence>
<sequence>MENGRVWRPSPSREAKIARPSPRAGTLRRRDPRRAAPPEPRSLPCRTKERSFRSRREGRFLAFLGTLLYLAGAFIGFYLAWREIAEVDEEEVLP</sequence>
<dbReference type="EMBL" id="PEBW01000002">
    <property type="protein sequence ID" value="PTQ52526.1"/>
    <property type="molecule type" value="Genomic_DNA"/>
</dbReference>
<keyword evidence="2" id="KW-1133">Transmembrane helix</keyword>
<evidence type="ECO:0000256" key="1">
    <source>
        <dbReference type="SAM" id="MobiDB-lite"/>
    </source>
</evidence>
<feature type="transmembrane region" description="Helical" evidence="2">
    <location>
        <begin position="60"/>
        <end position="81"/>
    </location>
</feature>
<dbReference type="AlphaFoldDB" id="A0A2T5G8L6"/>
<comment type="caution">
    <text evidence="3">The sequence shown here is derived from an EMBL/GenBank/DDBJ whole genome shotgun (WGS) entry which is preliminary data.</text>
</comment>
<evidence type="ECO:0000256" key="2">
    <source>
        <dbReference type="SAM" id="Phobius"/>
    </source>
</evidence>
<keyword evidence="2" id="KW-0812">Transmembrane</keyword>
<gene>
    <name evidence="3" type="ORF">BLITH_0705</name>
</gene>
<keyword evidence="2" id="KW-0472">Membrane</keyword>
<proteinExistence type="predicted"/>
<protein>
    <submittedName>
        <fullName evidence="3">Uncharacterized protein</fullName>
    </submittedName>
</protein>
<accession>A0A2T5G8L6</accession>
<organism evidence="3 4">
    <name type="scientific">Brockia lithotrophica</name>
    <dbReference type="NCBI Taxonomy" id="933949"/>
    <lineage>
        <taxon>Bacteria</taxon>
        <taxon>Bacillati</taxon>
        <taxon>Bacillota</taxon>
        <taxon>Bacilli</taxon>
        <taxon>Bacillales</taxon>
        <taxon>Bacillales Family X. Incertae Sedis</taxon>
        <taxon>Brockia</taxon>
    </lineage>
</organism>
<name>A0A2T5G8L6_9BACL</name>
<evidence type="ECO:0000313" key="3">
    <source>
        <dbReference type="EMBL" id="PTQ52526.1"/>
    </source>
</evidence>
<dbReference type="Proteomes" id="UP000244016">
    <property type="component" value="Unassembled WGS sequence"/>
</dbReference>
<reference evidence="3 4" key="1">
    <citation type="submission" date="2017-08" db="EMBL/GenBank/DDBJ databases">
        <title>Burning lignite coal seam in the remote Altai Mountains harbors a hydrogen-driven thermophilic microbial community.</title>
        <authorList>
            <person name="Kadnikov V.V."/>
            <person name="Mardanov A.V."/>
            <person name="Ivasenko D."/>
            <person name="Beletsky A.V."/>
            <person name="Karnachuk O.V."/>
            <person name="Ravin N.V."/>
        </authorList>
    </citation>
    <scope>NUCLEOTIDE SEQUENCE [LARGE SCALE GENOMIC DNA]</scope>
    <source>
        <strain evidence="3">AL31</strain>
    </source>
</reference>